<feature type="region of interest" description="Disordered" evidence="1">
    <location>
        <begin position="89"/>
        <end position="130"/>
    </location>
</feature>
<gene>
    <name evidence="2" type="ORF">BEMITA_LOCUS3848</name>
</gene>
<name>A0A9P0A6R5_BEMTA</name>
<feature type="compositionally biased region" description="Polar residues" evidence="1">
    <location>
        <begin position="94"/>
        <end position="130"/>
    </location>
</feature>
<proteinExistence type="predicted"/>
<feature type="compositionally biased region" description="Low complexity" evidence="1">
    <location>
        <begin position="894"/>
        <end position="903"/>
    </location>
</feature>
<dbReference type="Proteomes" id="UP001152759">
    <property type="component" value="Chromosome 2"/>
</dbReference>
<dbReference type="AlphaFoldDB" id="A0A9P0A6R5"/>
<feature type="compositionally biased region" description="Basic and acidic residues" evidence="1">
    <location>
        <begin position="741"/>
        <end position="757"/>
    </location>
</feature>
<sequence length="960" mass="105055">MDVSNKCSRNPEEDTPLIDLEKPAIEKVDKNPPLIPAPSTMVNPDNNPFDAVAELTKQDPFEMVLQKAFSEDKSTNTNIEVRYDLVSLDDSDENNSTTNGVTPKYSKTSNLVPSNVNSGNDSKNDSFYSPIMPQNQLQVTCYSKNNGNSLEGSDDLSSKKSSTSINISALSSLHCISANSNNECENSVFLGDSLSSDQNIKEFVAARIQNVIKKTLNKSFSGFDQKKDLTTKGRSTAKSVSTVDGWCSPDRNETRAVSDYSSKSYGSMNQGFLKTTASLTSDNTFNEISETAADDLKAPSLSEKYKVNSSLFRSPPVEILREATRLSRSFSVGSTDYANLLEEDTPLIDLEKPAIEKVDKNPPLIPAPSTMVNPDNNPFDAVAELTKQDPFEMVLQKAFSEDKSTNTNIEVRYDLVSLDDSDENNSTTNGVTPKYSKTSNLVPSNVNSGNDSKNDSFYSPIMPQNQLQVTCYSKNNGNSLEGSDDLSSKKSSTSINISALSSLHCISANSNNECENSVFLGDSLSSDQNIKEFVAARIQNVIKKTLNKSFSGFDQKKDLTTKGRSTAKSVSTVDGWCSPDRNETRAVSDYSSKSYGSMNQGFLKTTASLTSDNTFNEISETAADDLKAPSLSEKYKVNSSLFRSPPVEILREATRLSRSFSVGSTDYANLLDNNEDLLSIKPKWETLDSDSDGDGSDDSFKSLRLNIRPASISTPPQRMLDSESLQKYKKRLSLLSSAEPTPEKETHVKQRSRSADRAISDSALKQLSTKLLNINLQPALPISKLEDAKLRPKNPEPEKIRRGPMKALVPLKNMLRGKDNSSTKANSPTQKASTAKKSSIKPAASSTPKRNRKPLAENNAQNSPTTSKHNRSPLKHRRSNSYQFKNSTPENKASQRSSSASRAIGGIKPPTPISKLPGLIQGSPKRTREECGFSPKSRIATPTFKGRLSLCSGKENVNHV</sequence>
<feature type="compositionally biased region" description="Polar residues" evidence="1">
    <location>
        <begin position="880"/>
        <end position="892"/>
    </location>
</feature>
<evidence type="ECO:0000313" key="3">
    <source>
        <dbReference type="Proteomes" id="UP001152759"/>
    </source>
</evidence>
<feature type="compositionally biased region" description="Low complexity" evidence="1">
    <location>
        <begin position="827"/>
        <end position="848"/>
    </location>
</feature>
<dbReference type="EMBL" id="OU963863">
    <property type="protein sequence ID" value="CAH0384535.1"/>
    <property type="molecule type" value="Genomic_DNA"/>
</dbReference>
<evidence type="ECO:0000313" key="2">
    <source>
        <dbReference type="EMBL" id="CAH0384535.1"/>
    </source>
</evidence>
<accession>A0A9P0A6R5</accession>
<reference evidence="2" key="1">
    <citation type="submission" date="2021-12" db="EMBL/GenBank/DDBJ databases">
        <authorList>
            <person name="King R."/>
        </authorList>
    </citation>
    <scope>NUCLEOTIDE SEQUENCE</scope>
</reference>
<protein>
    <submittedName>
        <fullName evidence="2">Uncharacterized protein</fullName>
    </submittedName>
</protein>
<feature type="region of interest" description="Disordered" evidence="1">
    <location>
        <begin position="734"/>
        <end position="757"/>
    </location>
</feature>
<feature type="compositionally biased region" description="Basic and acidic residues" evidence="1">
    <location>
        <begin position="786"/>
        <end position="801"/>
    </location>
</feature>
<feature type="compositionally biased region" description="Polar residues" evidence="1">
    <location>
        <begin position="858"/>
        <end position="867"/>
    </location>
</feature>
<feature type="region of interest" description="Disordered" evidence="1">
    <location>
        <begin position="419"/>
        <end position="460"/>
    </location>
</feature>
<keyword evidence="3" id="KW-1185">Reference proteome</keyword>
<feature type="region of interest" description="Disordered" evidence="1">
    <location>
        <begin position="786"/>
        <end position="938"/>
    </location>
</feature>
<feature type="compositionally biased region" description="Polar residues" evidence="1">
    <location>
        <begin position="424"/>
        <end position="460"/>
    </location>
</feature>
<organism evidence="2 3">
    <name type="scientific">Bemisia tabaci</name>
    <name type="common">Sweetpotato whitefly</name>
    <name type="synonym">Aleurodes tabaci</name>
    <dbReference type="NCBI Taxonomy" id="7038"/>
    <lineage>
        <taxon>Eukaryota</taxon>
        <taxon>Metazoa</taxon>
        <taxon>Ecdysozoa</taxon>
        <taxon>Arthropoda</taxon>
        <taxon>Hexapoda</taxon>
        <taxon>Insecta</taxon>
        <taxon>Pterygota</taxon>
        <taxon>Neoptera</taxon>
        <taxon>Paraneoptera</taxon>
        <taxon>Hemiptera</taxon>
        <taxon>Sternorrhyncha</taxon>
        <taxon>Aleyrodoidea</taxon>
        <taxon>Aleyrodidae</taxon>
        <taxon>Aleyrodinae</taxon>
        <taxon>Bemisia</taxon>
    </lineage>
</organism>
<feature type="compositionally biased region" description="Basic residues" evidence="1">
    <location>
        <begin position="868"/>
        <end position="879"/>
    </location>
</feature>
<evidence type="ECO:0000256" key="1">
    <source>
        <dbReference type="SAM" id="MobiDB-lite"/>
    </source>
</evidence>